<dbReference type="HOGENOM" id="CLU_1545099_0_0_0"/>
<dbReference type="KEGG" id="dmr:Deima_1249"/>
<protein>
    <submittedName>
        <fullName evidence="1">Uncharacterized protein</fullName>
    </submittedName>
</protein>
<dbReference type="Proteomes" id="UP000008635">
    <property type="component" value="Chromosome"/>
</dbReference>
<accession>E8U761</accession>
<name>E8U761_DEIML</name>
<keyword evidence="2" id="KW-1185">Reference proteome</keyword>
<proteinExistence type="predicted"/>
<dbReference type="EMBL" id="CP002454">
    <property type="protein sequence ID" value="ADV66900.1"/>
    <property type="molecule type" value="Genomic_DNA"/>
</dbReference>
<evidence type="ECO:0000313" key="1">
    <source>
        <dbReference type="EMBL" id="ADV66900.1"/>
    </source>
</evidence>
<gene>
    <name evidence="1" type="ordered locus">Deima_1249</name>
</gene>
<evidence type="ECO:0000313" key="2">
    <source>
        <dbReference type="Proteomes" id="UP000008635"/>
    </source>
</evidence>
<dbReference type="STRING" id="709986.Deima_1249"/>
<organism evidence="1 2">
    <name type="scientific">Deinococcus maricopensis (strain DSM 21211 / LMG 22137 / NRRL B-23946 / LB-34)</name>
    <dbReference type="NCBI Taxonomy" id="709986"/>
    <lineage>
        <taxon>Bacteria</taxon>
        <taxon>Thermotogati</taxon>
        <taxon>Deinococcota</taxon>
        <taxon>Deinococci</taxon>
        <taxon>Deinococcales</taxon>
        <taxon>Deinococcaceae</taxon>
        <taxon>Deinococcus</taxon>
    </lineage>
</organism>
<dbReference type="AlphaFoldDB" id="E8U761"/>
<reference evidence="2" key="2">
    <citation type="submission" date="2011-01" db="EMBL/GenBank/DDBJ databases">
        <title>The complete genome of Deinococcus maricopensis DSM 21211.</title>
        <authorList>
            <consortium name="US DOE Joint Genome Institute (JGI-PGF)"/>
            <person name="Lucas S."/>
            <person name="Copeland A."/>
            <person name="Lapidus A."/>
            <person name="Goodwin L."/>
            <person name="Pitluck S."/>
            <person name="Kyrpides N."/>
            <person name="Mavromatis K."/>
            <person name="Pagani I."/>
            <person name="Ivanova N."/>
            <person name="Ovchinnikova G."/>
            <person name="Zeytun A."/>
            <person name="Detter J.C."/>
            <person name="Han C."/>
            <person name="Land M."/>
            <person name="Hauser L."/>
            <person name="Markowitz V."/>
            <person name="Cheng J.-F."/>
            <person name="Hugenholtz P."/>
            <person name="Woyke T."/>
            <person name="Wu D."/>
            <person name="Pukall R."/>
            <person name="Gehrich-Schroeter G."/>
            <person name="Brambilla E."/>
            <person name="Klenk H.-P."/>
            <person name="Eisen J.A."/>
        </authorList>
    </citation>
    <scope>NUCLEOTIDE SEQUENCE [LARGE SCALE GENOMIC DNA]</scope>
    <source>
        <strain evidence="2">DSM 21211 / LMG 22137 / NRRL B-23946 / LB-34</strain>
    </source>
</reference>
<sequence>MTSPSPLMPAPHYTPTSLHLLPDLPDRTPVLISGHYTRHTPDPARADGTLHTPTHHVRVHGTTFDRPLLDGQDLELWGLLRYTPNGPTIHLHNARQRGDTRLAPSLTTTLGGNLYSLLIHVLPCGTSLTESRDVLRLHGPTLPPGFWWITGQADPRSDVFQVRFARPHLLLVP</sequence>
<reference evidence="1 2" key="1">
    <citation type="journal article" date="2011" name="Stand. Genomic Sci.">
        <title>Complete genome sequence of Deinococcus maricopensis type strain (LB-34).</title>
        <authorList>
            <person name="Pukall R."/>
            <person name="Zeytun A."/>
            <person name="Lucas S."/>
            <person name="Lapidus A."/>
            <person name="Hammon N."/>
            <person name="Deshpande S."/>
            <person name="Nolan M."/>
            <person name="Cheng J.F."/>
            <person name="Pitluck S."/>
            <person name="Liolios K."/>
            <person name="Pagani I."/>
            <person name="Mikhailova N."/>
            <person name="Ivanova N."/>
            <person name="Mavromatis K."/>
            <person name="Pati A."/>
            <person name="Tapia R."/>
            <person name="Han C."/>
            <person name="Goodwin L."/>
            <person name="Chen A."/>
            <person name="Palaniappan K."/>
            <person name="Land M."/>
            <person name="Hauser L."/>
            <person name="Chang Y.J."/>
            <person name="Jeffries C.D."/>
            <person name="Brambilla E.M."/>
            <person name="Rohde M."/>
            <person name="Goker M."/>
            <person name="Detter J.C."/>
            <person name="Woyke T."/>
            <person name="Bristow J."/>
            <person name="Eisen J.A."/>
            <person name="Markowitz V."/>
            <person name="Hugenholtz P."/>
            <person name="Kyrpides N.C."/>
            <person name="Klenk H.P."/>
        </authorList>
    </citation>
    <scope>NUCLEOTIDE SEQUENCE [LARGE SCALE GENOMIC DNA]</scope>
    <source>
        <strain evidence="2">DSM 21211 / LMG 22137 / NRRL B-23946 / LB-34</strain>
    </source>
</reference>